<dbReference type="Gene3D" id="2.40.50.140">
    <property type="entry name" value="Nucleic acid-binding proteins"/>
    <property type="match status" value="1"/>
</dbReference>
<dbReference type="InterPro" id="IPR012340">
    <property type="entry name" value="NA-bd_OB-fold"/>
</dbReference>
<feature type="compositionally biased region" description="Gly residues" evidence="1">
    <location>
        <begin position="93"/>
        <end position="102"/>
    </location>
</feature>
<comment type="caution">
    <text evidence="3">The sequence shown here is derived from an EMBL/GenBank/DDBJ whole genome shotgun (WGS) entry which is preliminary data.</text>
</comment>
<feature type="domain" description="CSD" evidence="2">
    <location>
        <begin position="9"/>
        <end position="75"/>
    </location>
</feature>
<dbReference type="PANTHER" id="PTHR46565">
    <property type="entry name" value="COLD SHOCK DOMAIN PROTEIN 2"/>
    <property type="match status" value="1"/>
</dbReference>
<accession>A0ABD1VK60</accession>
<dbReference type="EMBL" id="JBFOLJ010000005">
    <property type="protein sequence ID" value="KAL2537749.1"/>
    <property type="molecule type" value="Genomic_DNA"/>
</dbReference>
<dbReference type="CDD" id="cd04458">
    <property type="entry name" value="CSP_CDS"/>
    <property type="match status" value="1"/>
</dbReference>
<protein>
    <submittedName>
        <fullName evidence="3">RNA-binding protein containing PIN domain and invovled in translation or RNA proCES</fullName>
    </submittedName>
</protein>
<sequence length="133" mass="14028">MAEKNNGGLKRGTVKWFNDQKGFGFIIPDDGSAELFVHYTAIKTQGFRSLDDGEVVQFEVEYGEDGRAKAGSVTRSGGAPISSSTRNYEAGSSGRGGGGGSGYAPYSRCDGGRGGGRGAFGDRGGKGRKFWWQ</sequence>
<dbReference type="PROSITE" id="PS51857">
    <property type="entry name" value="CSD_2"/>
    <property type="match status" value="1"/>
</dbReference>
<dbReference type="InterPro" id="IPR019844">
    <property type="entry name" value="CSD_CS"/>
</dbReference>
<dbReference type="PROSITE" id="PS00352">
    <property type="entry name" value="CSD_1"/>
    <property type="match status" value="1"/>
</dbReference>
<evidence type="ECO:0000313" key="4">
    <source>
        <dbReference type="Proteomes" id="UP001604277"/>
    </source>
</evidence>
<feature type="region of interest" description="Disordered" evidence="1">
    <location>
        <begin position="67"/>
        <end position="133"/>
    </location>
</feature>
<dbReference type="InterPro" id="IPR011129">
    <property type="entry name" value="CSD"/>
</dbReference>
<dbReference type="SMART" id="SM00357">
    <property type="entry name" value="CSP"/>
    <property type="match status" value="1"/>
</dbReference>
<dbReference type="Pfam" id="PF00313">
    <property type="entry name" value="CSD"/>
    <property type="match status" value="1"/>
</dbReference>
<name>A0ABD1VK60_9LAMI</name>
<gene>
    <name evidence="3" type="ORF">Fot_19140</name>
</gene>
<dbReference type="AlphaFoldDB" id="A0ABD1VK60"/>
<evidence type="ECO:0000256" key="1">
    <source>
        <dbReference type="SAM" id="MobiDB-lite"/>
    </source>
</evidence>
<dbReference type="Proteomes" id="UP001604277">
    <property type="component" value="Unassembled WGS sequence"/>
</dbReference>
<proteinExistence type="predicted"/>
<evidence type="ECO:0000259" key="2">
    <source>
        <dbReference type="PROSITE" id="PS51857"/>
    </source>
</evidence>
<reference evidence="4" key="1">
    <citation type="submission" date="2024-07" db="EMBL/GenBank/DDBJ databases">
        <title>Two chromosome-level genome assemblies of Korean endemic species Abeliophyllum distichum and Forsythia ovata (Oleaceae).</title>
        <authorList>
            <person name="Jang H."/>
        </authorList>
    </citation>
    <scope>NUCLEOTIDE SEQUENCE [LARGE SCALE GENOMIC DNA]</scope>
</reference>
<dbReference type="PANTHER" id="PTHR46565:SF10">
    <property type="entry name" value="GLYCINE-RICH PROTEIN 2"/>
    <property type="match status" value="1"/>
</dbReference>
<keyword evidence="4" id="KW-1185">Reference proteome</keyword>
<dbReference type="SUPFAM" id="SSF50249">
    <property type="entry name" value="Nucleic acid-binding proteins"/>
    <property type="match status" value="1"/>
</dbReference>
<organism evidence="3 4">
    <name type="scientific">Forsythia ovata</name>
    <dbReference type="NCBI Taxonomy" id="205694"/>
    <lineage>
        <taxon>Eukaryota</taxon>
        <taxon>Viridiplantae</taxon>
        <taxon>Streptophyta</taxon>
        <taxon>Embryophyta</taxon>
        <taxon>Tracheophyta</taxon>
        <taxon>Spermatophyta</taxon>
        <taxon>Magnoliopsida</taxon>
        <taxon>eudicotyledons</taxon>
        <taxon>Gunneridae</taxon>
        <taxon>Pentapetalae</taxon>
        <taxon>asterids</taxon>
        <taxon>lamiids</taxon>
        <taxon>Lamiales</taxon>
        <taxon>Oleaceae</taxon>
        <taxon>Forsythieae</taxon>
        <taxon>Forsythia</taxon>
    </lineage>
</organism>
<feature type="compositionally biased region" description="Gly residues" evidence="1">
    <location>
        <begin position="112"/>
        <end position="122"/>
    </location>
</feature>
<evidence type="ECO:0000313" key="3">
    <source>
        <dbReference type="EMBL" id="KAL2537749.1"/>
    </source>
</evidence>
<dbReference type="InterPro" id="IPR002059">
    <property type="entry name" value="CSP_DNA-bd"/>
</dbReference>
<dbReference type="PRINTS" id="PR00050">
    <property type="entry name" value="COLDSHOCK"/>
</dbReference>